<feature type="domain" description="BTB" evidence="2">
    <location>
        <begin position="22"/>
        <end position="81"/>
    </location>
</feature>
<feature type="region of interest" description="Disordered" evidence="1">
    <location>
        <begin position="91"/>
        <end position="114"/>
    </location>
</feature>
<dbReference type="PANTHER" id="PTHR47843">
    <property type="entry name" value="BTB DOMAIN-CONTAINING PROTEIN-RELATED"/>
    <property type="match status" value="1"/>
</dbReference>
<sequence>MDAQTLELKTALASLFSSGMYSDLTIVCGAKRYQVHRALLASRSPFFEGACRNSFLEAQTGVIDLSEDDAEAVEHMVHYFYHVDYLTKPLSRRSSQRSSRPSSPLSRISKRTAPKKLDPALVEDPLLAIMAAANTTMPLTPPAEEPAFQNFETSSSKFPDTPMADQFEIDDLESEPEPEVNPQKSHLVTHAKVYAIAEKYGITGLKALARQKFAQELNLHLDSPDFAEACQEAYESTFHTDRGLRDVIIQAFRANQGLSQRENVELMLRDTPSLTFELFRMASGQPIAS</sequence>
<dbReference type="PANTHER" id="PTHR47843:SF5">
    <property type="entry name" value="BTB_POZ DOMAIN PROTEIN"/>
    <property type="match status" value="1"/>
</dbReference>
<name>A0A9P4GXK2_9PLEO</name>
<dbReference type="CDD" id="cd18186">
    <property type="entry name" value="BTB_POZ_ZBTB_KLHL-like"/>
    <property type="match status" value="1"/>
</dbReference>
<dbReference type="PROSITE" id="PS50097">
    <property type="entry name" value="BTB"/>
    <property type="match status" value="1"/>
</dbReference>
<reference evidence="3" key="1">
    <citation type="journal article" date="2020" name="Stud. Mycol.">
        <title>101 Dothideomycetes genomes: a test case for predicting lifestyles and emergence of pathogens.</title>
        <authorList>
            <person name="Haridas S."/>
            <person name="Albert R."/>
            <person name="Binder M."/>
            <person name="Bloem J."/>
            <person name="Labutti K."/>
            <person name="Salamov A."/>
            <person name="Andreopoulos B."/>
            <person name="Baker S."/>
            <person name="Barry K."/>
            <person name="Bills G."/>
            <person name="Bluhm B."/>
            <person name="Cannon C."/>
            <person name="Castanera R."/>
            <person name="Culley D."/>
            <person name="Daum C."/>
            <person name="Ezra D."/>
            <person name="Gonzalez J."/>
            <person name="Henrissat B."/>
            <person name="Kuo A."/>
            <person name="Liang C."/>
            <person name="Lipzen A."/>
            <person name="Lutzoni F."/>
            <person name="Magnuson J."/>
            <person name="Mondo S."/>
            <person name="Nolan M."/>
            <person name="Ohm R."/>
            <person name="Pangilinan J."/>
            <person name="Park H.-J."/>
            <person name="Ramirez L."/>
            <person name="Alfaro M."/>
            <person name="Sun H."/>
            <person name="Tritt A."/>
            <person name="Yoshinaga Y."/>
            <person name="Zwiers L.-H."/>
            <person name="Turgeon B."/>
            <person name="Goodwin S."/>
            <person name="Spatafora J."/>
            <person name="Crous P."/>
            <person name="Grigoriev I."/>
        </authorList>
    </citation>
    <scope>NUCLEOTIDE SEQUENCE</scope>
    <source>
        <strain evidence="3">CBS 110217</strain>
    </source>
</reference>
<accession>A0A9P4GXK2</accession>
<dbReference type="Pfam" id="PF00651">
    <property type="entry name" value="BTB"/>
    <property type="match status" value="1"/>
</dbReference>
<dbReference type="InterPro" id="IPR000210">
    <property type="entry name" value="BTB/POZ_dom"/>
</dbReference>
<evidence type="ECO:0000313" key="3">
    <source>
        <dbReference type="EMBL" id="KAF2023846.1"/>
    </source>
</evidence>
<evidence type="ECO:0000256" key="1">
    <source>
        <dbReference type="SAM" id="MobiDB-lite"/>
    </source>
</evidence>
<gene>
    <name evidence="3" type="ORF">EK21DRAFT_80020</name>
</gene>
<protein>
    <recommendedName>
        <fullName evidence="2">BTB domain-containing protein</fullName>
    </recommendedName>
</protein>
<dbReference type="Proteomes" id="UP000799777">
    <property type="component" value="Unassembled WGS sequence"/>
</dbReference>
<dbReference type="EMBL" id="ML978321">
    <property type="protein sequence ID" value="KAF2023846.1"/>
    <property type="molecule type" value="Genomic_DNA"/>
</dbReference>
<dbReference type="Gene3D" id="3.30.710.10">
    <property type="entry name" value="Potassium Channel Kv1.1, Chain A"/>
    <property type="match status" value="1"/>
</dbReference>
<organism evidence="3 4">
    <name type="scientific">Setomelanomma holmii</name>
    <dbReference type="NCBI Taxonomy" id="210430"/>
    <lineage>
        <taxon>Eukaryota</taxon>
        <taxon>Fungi</taxon>
        <taxon>Dikarya</taxon>
        <taxon>Ascomycota</taxon>
        <taxon>Pezizomycotina</taxon>
        <taxon>Dothideomycetes</taxon>
        <taxon>Pleosporomycetidae</taxon>
        <taxon>Pleosporales</taxon>
        <taxon>Pleosporineae</taxon>
        <taxon>Phaeosphaeriaceae</taxon>
        <taxon>Setomelanomma</taxon>
    </lineage>
</organism>
<evidence type="ECO:0000313" key="4">
    <source>
        <dbReference type="Proteomes" id="UP000799777"/>
    </source>
</evidence>
<dbReference type="SMART" id="SM00225">
    <property type="entry name" value="BTB"/>
    <property type="match status" value="1"/>
</dbReference>
<dbReference type="AlphaFoldDB" id="A0A9P4GXK2"/>
<evidence type="ECO:0000259" key="2">
    <source>
        <dbReference type="PROSITE" id="PS50097"/>
    </source>
</evidence>
<dbReference type="InterPro" id="IPR011333">
    <property type="entry name" value="SKP1/BTB/POZ_sf"/>
</dbReference>
<dbReference type="OrthoDB" id="6359816at2759"/>
<dbReference type="SUPFAM" id="SSF54695">
    <property type="entry name" value="POZ domain"/>
    <property type="match status" value="1"/>
</dbReference>
<comment type="caution">
    <text evidence="3">The sequence shown here is derived from an EMBL/GenBank/DDBJ whole genome shotgun (WGS) entry which is preliminary data.</text>
</comment>
<proteinExistence type="predicted"/>
<keyword evidence="4" id="KW-1185">Reference proteome</keyword>
<feature type="compositionally biased region" description="Low complexity" evidence="1">
    <location>
        <begin position="96"/>
        <end position="107"/>
    </location>
</feature>